<dbReference type="GO" id="GO:0005524">
    <property type="term" value="F:ATP binding"/>
    <property type="evidence" value="ECO:0007669"/>
    <property type="project" value="UniProtKB-UniRule"/>
</dbReference>
<sequence>MGNGCVRNSQNQSQLEPKRNKSKLDREDLLGEQYTTPADGGQLDTQNFLDPTIKISTDDFHLIKVIGRGTFGKVFMVRKKDTNQVYAMKVLKKEQIASRNLRVKTKAEREILEKIKNPFIVDLHYAFQTEEKLYFIMDFLNGGELFWHLRRDMKFSEKRARFYAAEIVCAIECLHANGIIYRDLKPENIILDSTGNLKITDFGLSKQGLTNDESKTYSFCGTPEYLAPEIITGQGHDKSVDWWSLGALIYEMLSGRPPHYSKNRKQMMQDIVEKRIEMKAFFSVEAKSLLQGLLERDPAKRLGSTEEDANELKRHPWFAKIDWQKLMLKQLEPPFKPFVSGPEDTRNIDKMFTNETPKETPGNNQYLTNAKPGENHFDQFTYAASAVVAKDMKQAKV</sequence>
<dbReference type="InterPro" id="IPR017892">
    <property type="entry name" value="Pkinase_C"/>
</dbReference>
<evidence type="ECO:0000256" key="3">
    <source>
        <dbReference type="ARBA" id="ARBA00022553"/>
    </source>
</evidence>
<evidence type="ECO:0000256" key="8">
    <source>
        <dbReference type="ARBA" id="ARBA00047899"/>
    </source>
</evidence>
<dbReference type="SUPFAM" id="SSF56112">
    <property type="entry name" value="Protein kinase-like (PK-like)"/>
    <property type="match status" value="1"/>
</dbReference>
<evidence type="ECO:0000256" key="12">
    <source>
        <dbReference type="SAM" id="MobiDB-lite"/>
    </source>
</evidence>
<keyword evidence="6" id="KW-0418">Kinase</keyword>
<keyword evidence="3" id="KW-0597">Phosphoprotein</keyword>
<evidence type="ECO:0000256" key="10">
    <source>
        <dbReference type="PROSITE-ProRule" id="PRU10141"/>
    </source>
</evidence>
<evidence type="ECO:0000256" key="6">
    <source>
        <dbReference type="ARBA" id="ARBA00022777"/>
    </source>
</evidence>
<dbReference type="InterPro" id="IPR045270">
    <property type="entry name" value="STKc_AGC"/>
</dbReference>
<dbReference type="InterPro" id="IPR000719">
    <property type="entry name" value="Prot_kinase_dom"/>
</dbReference>
<dbReference type="Pfam" id="PF00069">
    <property type="entry name" value="Pkinase"/>
    <property type="match status" value="1"/>
</dbReference>
<dbReference type="SMART" id="SM00220">
    <property type="entry name" value="S_TKc"/>
    <property type="match status" value="1"/>
</dbReference>
<dbReference type="Proteomes" id="UP000785679">
    <property type="component" value="Unassembled WGS sequence"/>
</dbReference>
<dbReference type="InterPro" id="IPR008271">
    <property type="entry name" value="Ser/Thr_kinase_AS"/>
</dbReference>
<feature type="binding site" evidence="10">
    <location>
        <position position="89"/>
    </location>
    <ligand>
        <name>ATP</name>
        <dbReference type="ChEBI" id="CHEBI:30616"/>
    </ligand>
</feature>
<evidence type="ECO:0000259" key="13">
    <source>
        <dbReference type="PROSITE" id="PS50011"/>
    </source>
</evidence>
<dbReference type="PANTHER" id="PTHR24351">
    <property type="entry name" value="RIBOSOMAL PROTEIN S6 KINASE"/>
    <property type="match status" value="1"/>
</dbReference>
<evidence type="ECO:0000313" key="16">
    <source>
        <dbReference type="Proteomes" id="UP000785679"/>
    </source>
</evidence>
<dbReference type="Gene3D" id="3.30.200.20">
    <property type="entry name" value="Phosphorylase Kinase, domain 1"/>
    <property type="match status" value="1"/>
</dbReference>
<evidence type="ECO:0000256" key="7">
    <source>
        <dbReference type="ARBA" id="ARBA00022840"/>
    </source>
</evidence>
<name>A0A8J8T2A3_HALGN</name>
<dbReference type="InterPro" id="IPR017441">
    <property type="entry name" value="Protein_kinase_ATP_BS"/>
</dbReference>
<reference evidence="15" key="1">
    <citation type="submission" date="2019-06" db="EMBL/GenBank/DDBJ databases">
        <authorList>
            <person name="Zheng W."/>
        </authorList>
    </citation>
    <scope>NUCLEOTIDE SEQUENCE</scope>
    <source>
        <strain evidence="15">QDHG01</strain>
    </source>
</reference>
<keyword evidence="2 11" id="KW-0723">Serine/threonine-protein kinase</keyword>
<comment type="caution">
    <text evidence="15">The sequence shown here is derived from an EMBL/GenBank/DDBJ whole genome shotgun (WGS) entry which is preliminary data.</text>
</comment>
<dbReference type="FunFam" id="3.30.200.20:FF:000048">
    <property type="entry name" value="Non-specific serine/threonine protein kinase"/>
    <property type="match status" value="1"/>
</dbReference>
<keyword evidence="5 10" id="KW-0547">Nucleotide-binding</keyword>
<dbReference type="CDD" id="cd05123">
    <property type="entry name" value="STKc_AGC"/>
    <property type="match status" value="1"/>
</dbReference>
<evidence type="ECO:0000256" key="9">
    <source>
        <dbReference type="ARBA" id="ARBA00048679"/>
    </source>
</evidence>
<evidence type="ECO:0000256" key="2">
    <source>
        <dbReference type="ARBA" id="ARBA00022527"/>
    </source>
</evidence>
<keyword evidence="4" id="KW-0808">Transferase</keyword>
<dbReference type="PROSITE" id="PS00107">
    <property type="entry name" value="PROTEIN_KINASE_ATP"/>
    <property type="match status" value="1"/>
</dbReference>
<comment type="similarity">
    <text evidence="11">Belongs to the protein kinase superfamily.</text>
</comment>
<dbReference type="AlphaFoldDB" id="A0A8J8T2A3"/>
<gene>
    <name evidence="15" type="ORF">FGO68_gene7118</name>
</gene>
<evidence type="ECO:0000256" key="11">
    <source>
        <dbReference type="RuleBase" id="RU000304"/>
    </source>
</evidence>
<feature type="region of interest" description="Disordered" evidence="12">
    <location>
        <begin position="1"/>
        <end position="26"/>
    </location>
</feature>
<feature type="compositionally biased region" description="Basic and acidic residues" evidence="12">
    <location>
        <begin position="16"/>
        <end position="26"/>
    </location>
</feature>
<evidence type="ECO:0000256" key="4">
    <source>
        <dbReference type="ARBA" id="ARBA00022679"/>
    </source>
</evidence>
<dbReference type="Pfam" id="PF00433">
    <property type="entry name" value="Pkinase_C"/>
    <property type="match status" value="1"/>
</dbReference>
<keyword evidence="7 10" id="KW-0067">ATP-binding</keyword>
<dbReference type="InterPro" id="IPR011009">
    <property type="entry name" value="Kinase-like_dom_sf"/>
</dbReference>
<dbReference type="OrthoDB" id="63267at2759"/>
<dbReference type="FunFam" id="1.10.510.10:FF:000008">
    <property type="entry name" value="Non-specific serine/threonine protein kinase"/>
    <property type="match status" value="1"/>
</dbReference>
<dbReference type="PROSITE" id="PS50011">
    <property type="entry name" value="PROTEIN_KINASE_DOM"/>
    <property type="match status" value="1"/>
</dbReference>
<comment type="catalytic activity">
    <reaction evidence="8">
        <text>L-threonyl-[protein] + ATP = O-phospho-L-threonyl-[protein] + ADP + H(+)</text>
        <dbReference type="Rhea" id="RHEA:46608"/>
        <dbReference type="Rhea" id="RHEA-COMP:11060"/>
        <dbReference type="Rhea" id="RHEA-COMP:11605"/>
        <dbReference type="ChEBI" id="CHEBI:15378"/>
        <dbReference type="ChEBI" id="CHEBI:30013"/>
        <dbReference type="ChEBI" id="CHEBI:30616"/>
        <dbReference type="ChEBI" id="CHEBI:61977"/>
        <dbReference type="ChEBI" id="CHEBI:456216"/>
        <dbReference type="EC" id="2.7.11.1"/>
    </reaction>
</comment>
<evidence type="ECO:0000259" key="14">
    <source>
        <dbReference type="PROSITE" id="PS51285"/>
    </source>
</evidence>
<dbReference type="GO" id="GO:0004674">
    <property type="term" value="F:protein serine/threonine kinase activity"/>
    <property type="evidence" value="ECO:0007669"/>
    <property type="project" value="UniProtKB-KW"/>
</dbReference>
<dbReference type="PROSITE" id="PS51285">
    <property type="entry name" value="AGC_KINASE_CTER"/>
    <property type="match status" value="1"/>
</dbReference>
<dbReference type="EMBL" id="RRYP01009738">
    <property type="protein sequence ID" value="TNV78858.1"/>
    <property type="molecule type" value="Genomic_DNA"/>
</dbReference>
<dbReference type="SMART" id="SM00133">
    <property type="entry name" value="S_TK_X"/>
    <property type="match status" value="1"/>
</dbReference>
<accession>A0A8J8T2A3</accession>
<evidence type="ECO:0000256" key="1">
    <source>
        <dbReference type="ARBA" id="ARBA00012513"/>
    </source>
</evidence>
<feature type="domain" description="AGC-kinase C-terminal" evidence="14">
    <location>
        <begin position="319"/>
        <end position="392"/>
    </location>
</feature>
<dbReference type="InterPro" id="IPR000961">
    <property type="entry name" value="AGC-kinase_C"/>
</dbReference>
<dbReference type="PROSITE" id="PS00108">
    <property type="entry name" value="PROTEIN_KINASE_ST"/>
    <property type="match status" value="1"/>
</dbReference>
<organism evidence="15 16">
    <name type="scientific">Halteria grandinella</name>
    <dbReference type="NCBI Taxonomy" id="5974"/>
    <lineage>
        <taxon>Eukaryota</taxon>
        <taxon>Sar</taxon>
        <taxon>Alveolata</taxon>
        <taxon>Ciliophora</taxon>
        <taxon>Intramacronucleata</taxon>
        <taxon>Spirotrichea</taxon>
        <taxon>Stichotrichia</taxon>
        <taxon>Sporadotrichida</taxon>
        <taxon>Halteriidae</taxon>
        <taxon>Halteria</taxon>
    </lineage>
</organism>
<evidence type="ECO:0000313" key="15">
    <source>
        <dbReference type="EMBL" id="TNV78858.1"/>
    </source>
</evidence>
<comment type="catalytic activity">
    <reaction evidence="9">
        <text>L-seryl-[protein] + ATP = O-phospho-L-seryl-[protein] + ADP + H(+)</text>
        <dbReference type="Rhea" id="RHEA:17989"/>
        <dbReference type="Rhea" id="RHEA-COMP:9863"/>
        <dbReference type="Rhea" id="RHEA-COMP:11604"/>
        <dbReference type="ChEBI" id="CHEBI:15378"/>
        <dbReference type="ChEBI" id="CHEBI:29999"/>
        <dbReference type="ChEBI" id="CHEBI:30616"/>
        <dbReference type="ChEBI" id="CHEBI:83421"/>
        <dbReference type="ChEBI" id="CHEBI:456216"/>
        <dbReference type="EC" id="2.7.11.1"/>
    </reaction>
</comment>
<feature type="domain" description="Protein kinase" evidence="13">
    <location>
        <begin position="60"/>
        <end position="318"/>
    </location>
</feature>
<dbReference type="EC" id="2.7.11.1" evidence="1"/>
<dbReference type="Gene3D" id="1.10.510.10">
    <property type="entry name" value="Transferase(Phosphotransferase) domain 1"/>
    <property type="match status" value="1"/>
</dbReference>
<protein>
    <recommendedName>
        <fullName evidence="1">non-specific serine/threonine protein kinase</fullName>
        <ecNumber evidence="1">2.7.11.1</ecNumber>
    </recommendedName>
</protein>
<proteinExistence type="inferred from homology"/>
<feature type="compositionally biased region" description="Polar residues" evidence="12">
    <location>
        <begin position="1"/>
        <end position="15"/>
    </location>
</feature>
<evidence type="ECO:0000256" key="5">
    <source>
        <dbReference type="ARBA" id="ARBA00022741"/>
    </source>
</evidence>
<keyword evidence="16" id="KW-1185">Reference proteome</keyword>